<proteinExistence type="predicted"/>
<dbReference type="Proteomes" id="UP001596145">
    <property type="component" value="Unassembled WGS sequence"/>
</dbReference>
<accession>A0ABD5QTW5</accession>
<protein>
    <submittedName>
        <fullName evidence="2">Uncharacterized protein</fullName>
    </submittedName>
</protein>
<feature type="region of interest" description="Disordered" evidence="1">
    <location>
        <begin position="1"/>
        <end position="22"/>
    </location>
</feature>
<comment type="caution">
    <text evidence="2">The sequence shown here is derived from an EMBL/GenBank/DDBJ whole genome shotgun (WGS) entry which is preliminary data.</text>
</comment>
<keyword evidence="3" id="KW-1185">Reference proteome</keyword>
<sequence length="58" mass="6288">MTESHDNTETAAQHDEETSVEELVQSHLDTFSELADSDLPIAEDAEKAIALTDGGEDQ</sequence>
<name>A0ABD5QTW5_9EURY</name>
<evidence type="ECO:0000256" key="1">
    <source>
        <dbReference type="SAM" id="MobiDB-lite"/>
    </source>
</evidence>
<evidence type="ECO:0000313" key="3">
    <source>
        <dbReference type="Proteomes" id="UP001596145"/>
    </source>
</evidence>
<gene>
    <name evidence="2" type="ORF">ACFPJA_12825</name>
</gene>
<evidence type="ECO:0000313" key="2">
    <source>
        <dbReference type="EMBL" id="MFC5135596.1"/>
    </source>
</evidence>
<feature type="compositionally biased region" description="Basic and acidic residues" evidence="1">
    <location>
        <begin position="1"/>
        <end position="17"/>
    </location>
</feature>
<reference evidence="2 3" key="1">
    <citation type="journal article" date="2019" name="Int. J. Syst. Evol. Microbiol.">
        <title>The Global Catalogue of Microorganisms (GCM) 10K type strain sequencing project: providing services to taxonomists for standard genome sequencing and annotation.</title>
        <authorList>
            <consortium name="The Broad Institute Genomics Platform"/>
            <consortium name="The Broad Institute Genome Sequencing Center for Infectious Disease"/>
            <person name="Wu L."/>
            <person name="Ma J."/>
        </authorList>
    </citation>
    <scope>NUCLEOTIDE SEQUENCE [LARGE SCALE GENOMIC DNA]</scope>
    <source>
        <strain evidence="2 3">CGMCC 1.16026</strain>
    </source>
</reference>
<organism evidence="2 3">
    <name type="scientific">Halorubrum glutamatedens</name>
    <dbReference type="NCBI Taxonomy" id="2707018"/>
    <lineage>
        <taxon>Archaea</taxon>
        <taxon>Methanobacteriati</taxon>
        <taxon>Methanobacteriota</taxon>
        <taxon>Stenosarchaea group</taxon>
        <taxon>Halobacteria</taxon>
        <taxon>Halobacteriales</taxon>
        <taxon>Haloferacaceae</taxon>
        <taxon>Halorubrum</taxon>
    </lineage>
</organism>
<dbReference type="EMBL" id="JBHSKV010000018">
    <property type="protein sequence ID" value="MFC5135596.1"/>
    <property type="molecule type" value="Genomic_DNA"/>
</dbReference>
<dbReference type="AlphaFoldDB" id="A0ABD5QTW5"/>
<dbReference type="RefSeq" id="WP_162498076.1">
    <property type="nucleotide sequence ID" value="NZ_JBHSKV010000018.1"/>
</dbReference>